<dbReference type="NCBIfam" id="TIGR01251">
    <property type="entry name" value="ribP_PPkin"/>
    <property type="match status" value="1"/>
</dbReference>
<dbReference type="GO" id="GO:0005737">
    <property type="term" value="C:cytoplasm"/>
    <property type="evidence" value="ECO:0007669"/>
    <property type="project" value="TreeGrafter"/>
</dbReference>
<dbReference type="AlphaFoldDB" id="A0A5J5ID60"/>
<evidence type="ECO:0000313" key="12">
    <source>
        <dbReference type="Proteomes" id="UP000326903"/>
    </source>
</evidence>
<dbReference type="InterPro" id="IPR029099">
    <property type="entry name" value="Pribosyltran_N"/>
</dbReference>
<evidence type="ECO:0000256" key="7">
    <source>
        <dbReference type="ARBA" id="ARBA00022840"/>
    </source>
</evidence>
<dbReference type="GO" id="GO:0006164">
    <property type="term" value="P:purine nucleotide biosynthetic process"/>
    <property type="evidence" value="ECO:0007669"/>
    <property type="project" value="TreeGrafter"/>
</dbReference>
<dbReference type="InterPro" id="IPR005946">
    <property type="entry name" value="Rib-P_diPkinase"/>
</dbReference>
<dbReference type="GO" id="GO:0005524">
    <property type="term" value="F:ATP binding"/>
    <property type="evidence" value="ECO:0007669"/>
    <property type="project" value="UniProtKB-KW"/>
</dbReference>
<dbReference type="InterPro" id="IPR000836">
    <property type="entry name" value="PRTase_dom"/>
</dbReference>
<dbReference type="SUPFAM" id="SSF53271">
    <property type="entry name" value="PRTase-like"/>
    <property type="match status" value="1"/>
</dbReference>
<dbReference type="GO" id="GO:0002189">
    <property type="term" value="C:ribose phosphate diphosphokinase complex"/>
    <property type="evidence" value="ECO:0007669"/>
    <property type="project" value="TreeGrafter"/>
</dbReference>
<dbReference type="Proteomes" id="UP000326903">
    <property type="component" value="Unassembled WGS sequence"/>
</dbReference>
<dbReference type="EMBL" id="VYQF01000011">
    <property type="protein sequence ID" value="KAA9035663.1"/>
    <property type="molecule type" value="Genomic_DNA"/>
</dbReference>
<dbReference type="InterPro" id="IPR029057">
    <property type="entry name" value="PRTase-like"/>
</dbReference>
<dbReference type="PANTHER" id="PTHR10210">
    <property type="entry name" value="RIBOSE-PHOSPHATE DIPHOSPHOKINASE FAMILY MEMBER"/>
    <property type="match status" value="1"/>
</dbReference>
<dbReference type="GO" id="GO:0004749">
    <property type="term" value="F:ribose phosphate diphosphokinase activity"/>
    <property type="evidence" value="ECO:0007669"/>
    <property type="project" value="UniProtKB-EC"/>
</dbReference>
<keyword evidence="6 11" id="KW-0418">Kinase</keyword>
<gene>
    <name evidence="11" type="ORF">FW778_20785</name>
</gene>
<keyword evidence="12" id="KW-1185">Reference proteome</keyword>
<evidence type="ECO:0000256" key="8">
    <source>
        <dbReference type="ARBA" id="ARBA00022842"/>
    </source>
</evidence>
<dbReference type="Gene3D" id="3.40.50.2020">
    <property type="match status" value="2"/>
</dbReference>
<comment type="catalytic activity">
    <reaction evidence="9">
        <text>D-ribose 5-phosphate + ATP = 5-phospho-alpha-D-ribose 1-diphosphate + AMP + H(+)</text>
        <dbReference type="Rhea" id="RHEA:15609"/>
        <dbReference type="ChEBI" id="CHEBI:15378"/>
        <dbReference type="ChEBI" id="CHEBI:30616"/>
        <dbReference type="ChEBI" id="CHEBI:58017"/>
        <dbReference type="ChEBI" id="CHEBI:78346"/>
        <dbReference type="ChEBI" id="CHEBI:456215"/>
        <dbReference type="EC" id="2.7.6.1"/>
    </reaction>
</comment>
<evidence type="ECO:0000256" key="5">
    <source>
        <dbReference type="ARBA" id="ARBA00022741"/>
    </source>
</evidence>
<protein>
    <recommendedName>
        <fullName evidence="1">ribose-phosphate diphosphokinase</fullName>
        <ecNumber evidence="1">2.7.6.1</ecNumber>
    </recommendedName>
</protein>
<feature type="domain" description="Ribose-phosphate pyrophosphokinase N-terminal" evidence="10">
    <location>
        <begin position="1"/>
        <end position="121"/>
    </location>
</feature>
<dbReference type="GO" id="GO:0006015">
    <property type="term" value="P:5-phosphoribose 1-diphosphate biosynthetic process"/>
    <property type="evidence" value="ECO:0007669"/>
    <property type="project" value="TreeGrafter"/>
</dbReference>
<dbReference type="GO" id="GO:0000287">
    <property type="term" value="F:magnesium ion binding"/>
    <property type="evidence" value="ECO:0007669"/>
    <property type="project" value="InterPro"/>
</dbReference>
<organism evidence="11 12">
    <name type="scientific">Ginsengibacter hankyongi</name>
    <dbReference type="NCBI Taxonomy" id="2607284"/>
    <lineage>
        <taxon>Bacteria</taxon>
        <taxon>Pseudomonadati</taxon>
        <taxon>Bacteroidota</taxon>
        <taxon>Chitinophagia</taxon>
        <taxon>Chitinophagales</taxon>
        <taxon>Chitinophagaceae</taxon>
        <taxon>Ginsengibacter</taxon>
    </lineage>
</organism>
<evidence type="ECO:0000313" key="11">
    <source>
        <dbReference type="EMBL" id="KAA9035663.1"/>
    </source>
</evidence>
<keyword evidence="2" id="KW-0808">Transferase</keyword>
<keyword evidence="3" id="KW-0479">Metal-binding</keyword>
<dbReference type="SMART" id="SM01400">
    <property type="entry name" value="Pribosyltran_N"/>
    <property type="match status" value="1"/>
</dbReference>
<dbReference type="PANTHER" id="PTHR10210:SF41">
    <property type="entry name" value="RIBOSE-PHOSPHATE PYROPHOSPHOKINASE 1, CHLOROPLASTIC"/>
    <property type="match status" value="1"/>
</dbReference>
<accession>A0A5J5ID60</accession>
<evidence type="ECO:0000256" key="2">
    <source>
        <dbReference type="ARBA" id="ARBA00022679"/>
    </source>
</evidence>
<evidence type="ECO:0000256" key="6">
    <source>
        <dbReference type="ARBA" id="ARBA00022777"/>
    </source>
</evidence>
<evidence type="ECO:0000256" key="4">
    <source>
        <dbReference type="ARBA" id="ARBA00022727"/>
    </source>
</evidence>
<name>A0A5J5ID60_9BACT</name>
<dbReference type="Pfam" id="PF14572">
    <property type="entry name" value="Pribosyl_synth"/>
    <property type="match status" value="1"/>
</dbReference>
<keyword evidence="5" id="KW-0547">Nucleotide-binding</keyword>
<evidence type="ECO:0000259" key="10">
    <source>
        <dbReference type="Pfam" id="PF13793"/>
    </source>
</evidence>
<dbReference type="CDD" id="cd06223">
    <property type="entry name" value="PRTases_typeI"/>
    <property type="match status" value="1"/>
</dbReference>
<comment type="caution">
    <text evidence="11">The sequence shown here is derived from an EMBL/GenBank/DDBJ whole genome shotgun (WGS) entry which is preliminary data.</text>
</comment>
<dbReference type="RefSeq" id="WP_150416819.1">
    <property type="nucleotide sequence ID" value="NZ_VYQF01000011.1"/>
</dbReference>
<evidence type="ECO:0000256" key="1">
    <source>
        <dbReference type="ARBA" id="ARBA00013247"/>
    </source>
</evidence>
<reference evidence="11 12" key="1">
    <citation type="submission" date="2019-09" db="EMBL/GenBank/DDBJ databases">
        <title>Draft genome sequence of Ginsengibacter sp. BR5-29.</title>
        <authorList>
            <person name="Im W.-T."/>
        </authorList>
    </citation>
    <scope>NUCLEOTIDE SEQUENCE [LARGE SCALE GENOMIC DNA]</scope>
    <source>
        <strain evidence="11 12">BR5-29</strain>
    </source>
</reference>
<dbReference type="GO" id="GO:0016301">
    <property type="term" value="F:kinase activity"/>
    <property type="evidence" value="ECO:0007669"/>
    <property type="project" value="UniProtKB-KW"/>
</dbReference>
<dbReference type="Pfam" id="PF13793">
    <property type="entry name" value="Pribosyltran_N"/>
    <property type="match status" value="1"/>
</dbReference>
<dbReference type="FunFam" id="3.40.50.2020:FF:000007">
    <property type="entry name" value="Ribose-phosphate pyrophosphokinase"/>
    <property type="match status" value="1"/>
</dbReference>
<proteinExistence type="predicted"/>
<keyword evidence="8" id="KW-0460">Magnesium</keyword>
<keyword evidence="4" id="KW-0545">Nucleotide biosynthesis</keyword>
<evidence type="ECO:0000256" key="9">
    <source>
        <dbReference type="ARBA" id="ARBA00049535"/>
    </source>
</evidence>
<keyword evidence="7" id="KW-0067">ATP-binding</keyword>
<evidence type="ECO:0000256" key="3">
    <source>
        <dbReference type="ARBA" id="ARBA00022723"/>
    </source>
</evidence>
<sequence>MKLFALNKTRSFGELVAKELNLSLSLYEEREFEDGEHKARPLENVRNQDVFVIHSLYSDGDQSVNDKLCRLLFFISALKDASAKKVTAIIPYLCYARKDRKTKSRDPVNTRYVARLLEASGADNIVTMDVHNLQAFQNSFRIPTENLEARKLFGVYLLPLVKDDSPVIMSPDFGGIKRAEQFQRTLTKQLNKELPVIFMEKYRSSGVVSGQRITGDVKDKAVIIIDDLISTGGTIARAADSCKKLGAKKVLALATHGLFTGTPDETLQKSPLDQILVTNTIPPFRLDNTRTKEKVTVLNAAPLFAETIKRMEEGGSVTELFDD</sequence>
<dbReference type="EC" id="2.7.6.1" evidence="1"/>